<dbReference type="Proteomes" id="UP001168821">
    <property type="component" value="Unassembled WGS sequence"/>
</dbReference>
<organism evidence="11 12">
    <name type="scientific">Zophobas morio</name>
    <dbReference type="NCBI Taxonomy" id="2755281"/>
    <lineage>
        <taxon>Eukaryota</taxon>
        <taxon>Metazoa</taxon>
        <taxon>Ecdysozoa</taxon>
        <taxon>Arthropoda</taxon>
        <taxon>Hexapoda</taxon>
        <taxon>Insecta</taxon>
        <taxon>Pterygota</taxon>
        <taxon>Neoptera</taxon>
        <taxon>Endopterygota</taxon>
        <taxon>Coleoptera</taxon>
        <taxon>Polyphaga</taxon>
        <taxon>Cucujiformia</taxon>
        <taxon>Tenebrionidae</taxon>
        <taxon>Zophobas</taxon>
    </lineage>
</organism>
<proteinExistence type="inferred from homology"/>
<comment type="caution">
    <text evidence="11">The sequence shown here is derived from an EMBL/GenBank/DDBJ whole genome shotgun (WGS) entry which is preliminary data.</text>
</comment>
<keyword evidence="6 10" id="KW-1133">Transmembrane helix</keyword>
<keyword evidence="4 10" id="KW-0812">Transmembrane</keyword>
<evidence type="ECO:0000256" key="4">
    <source>
        <dbReference type="ARBA" id="ARBA00022692"/>
    </source>
</evidence>
<reference evidence="11" key="1">
    <citation type="journal article" date="2023" name="G3 (Bethesda)">
        <title>Whole genome assemblies of Zophobas morio and Tenebrio molitor.</title>
        <authorList>
            <person name="Kaur S."/>
            <person name="Stinson S.A."/>
            <person name="diCenzo G.C."/>
        </authorList>
    </citation>
    <scope>NUCLEOTIDE SEQUENCE</scope>
    <source>
        <strain evidence="11">QUZm001</strain>
    </source>
</reference>
<feature type="transmembrane region" description="Helical" evidence="10">
    <location>
        <begin position="251"/>
        <end position="272"/>
    </location>
</feature>
<sequence length="382" mass="44481">MADFDWKSTIRINISTLWMTGLWPKHNDKYELNLYLLYAIFIIFFFEVFDVLTQAINVFFIFSDFDALMKTAYVLVTELLSVLKIYYFTQNVRIVKQLLATLDRKAFQPRTVKQKVFIEKDLKLWTQMYSMLWMSCMGALLFWAIFPILDGSYRKRQLPFLAWFPFDFGGTPLYQITYIYQILSTCLLAIGGFNVDTLIVALKLFAGSQFDILCDNLKNLNLCEGNPKEKLKSCFQHHREILSFGESINTFLNWIVLFQFFASAVSLGLVMFKLTTITPFSSEFYSALSYGGAVSVQTFMYCWYGNELILKSGNLAYAVFEADWSMASIEVKRLIIFFMLRAQKQFTVSPFNLFQLSLDTFIKIFKTGWSYFALVQSVNIQD</sequence>
<comment type="subcellular location">
    <subcellularLocation>
        <location evidence="1 10">Cell membrane</location>
        <topology evidence="1 10">Multi-pass membrane protein</topology>
    </subcellularLocation>
</comment>
<gene>
    <name evidence="11" type="ORF">Zmor_020482</name>
</gene>
<keyword evidence="3 10" id="KW-0716">Sensory transduction</keyword>
<dbReference type="PANTHER" id="PTHR21137:SF35">
    <property type="entry name" value="ODORANT RECEPTOR 19A-RELATED"/>
    <property type="match status" value="1"/>
</dbReference>
<dbReference type="Pfam" id="PF02949">
    <property type="entry name" value="7tm_6"/>
    <property type="match status" value="1"/>
</dbReference>
<keyword evidence="7 10" id="KW-0472">Membrane</keyword>
<evidence type="ECO:0000256" key="6">
    <source>
        <dbReference type="ARBA" id="ARBA00022989"/>
    </source>
</evidence>
<evidence type="ECO:0000256" key="10">
    <source>
        <dbReference type="RuleBase" id="RU351113"/>
    </source>
</evidence>
<keyword evidence="8 10" id="KW-0675">Receptor</keyword>
<evidence type="ECO:0000313" key="11">
    <source>
        <dbReference type="EMBL" id="KAJ3648699.1"/>
    </source>
</evidence>
<evidence type="ECO:0000256" key="3">
    <source>
        <dbReference type="ARBA" id="ARBA00022606"/>
    </source>
</evidence>
<dbReference type="EMBL" id="JALNTZ010000006">
    <property type="protein sequence ID" value="KAJ3648699.1"/>
    <property type="molecule type" value="Genomic_DNA"/>
</dbReference>
<keyword evidence="12" id="KW-1185">Reference proteome</keyword>
<evidence type="ECO:0000313" key="12">
    <source>
        <dbReference type="Proteomes" id="UP001168821"/>
    </source>
</evidence>
<protein>
    <recommendedName>
        <fullName evidence="10">Odorant receptor</fullName>
    </recommendedName>
</protein>
<dbReference type="GO" id="GO:0007165">
    <property type="term" value="P:signal transduction"/>
    <property type="evidence" value="ECO:0007669"/>
    <property type="project" value="UniProtKB-KW"/>
</dbReference>
<keyword evidence="2" id="KW-1003">Cell membrane</keyword>
<feature type="transmembrane region" description="Helical" evidence="10">
    <location>
        <begin position="131"/>
        <end position="149"/>
    </location>
</feature>
<feature type="transmembrane region" description="Helical" evidence="10">
    <location>
        <begin position="35"/>
        <end position="60"/>
    </location>
</feature>
<feature type="transmembrane region" description="Helical" evidence="10">
    <location>
        <begin position="72"/>
        <end position="89"/>
    </location>
</feature>
<dbReference type="PANTHER" id="PTHR21137">
    <property type="entry name" value="ODORANT RECEPTOR"/>
    <property type="match status" value="1"/>
</dbReference>
<comment type="caution">
    <text evidence="10">Lacks conserved residue(s) required for the propagation of feature annotation.</text>
</comment>
<comment type="similarity">
    <text evidence="10">Belongs to the insect chemoreceptor superfamily. Heteromeric odorant receptor channel (TC 1.A.69) family.</text>
</comment>
<name>A0AA38MA42_9CUCU</name>
<evidence type="ECO:0000256" key="1">
    <source>
        <dbReference type="ARBA" id="ARBA00004651"/>
    </source>
</evidence>
<evidence type="ECO:0000256" key="5">
    <source>
        <dbReference type="ARBA" id="ARBA00022725"/>
    </source>
</evidence>
<evidence type="ECO:0000256" key="8">
    <source>
        <dbReference type="ARBA" id="ARBA00023170"/>
    </source>
</evidence>
<dbReference type="AlphaFoldDB" id="A0AA38MA42"/>
<keyword evidence="9 10" id="KW-0807">Transducer</keyword>
<evidence type="ECO:0000256" key="9">
    <source>
        <dbReference type="ARBA" id="ARBA00023224"/>
    </source>
</evidence>
<dbReference type="GO" id="GO:0005886">
    <property type="term" value="C:plasma membrane"/>
    <property type="evidence" value="ECO:0007669"/>
    <property type="project" value="UniProtKB-SubCell"/>
</dbReference>
<evidence type="ECO:0000256" key="2">
    <source>
        <dbReference type="ARBA" id="ARBA00022475"/>
    </source>
</evidence>
<accession>A0AA38MA42</accession>
<dbReference type="InterPro" id="IPR004117">
    <property type="entry name" value="7tm6_olfct_rcpt"/>
</dbReference>
<keyword evidence="5 10" id="KW-0552">Olfaction</keyword>
<evidence type="ECO:0000256" key="7">
    <source>
        <dbReference type="ARBA" id="ARBA00023136"/>
    </source>
</evidence>
<dbReference type="GO" id="GO:0005549">
    <property type="term" value="F:odorant binding"/>
    <property type="evidence" value="ECO:0007669"/>
    <property type="project" value="InterPro"/>
</dbReference>
<dbReference type="GO" id="GO:0004984">
    <property type="term" value="F:olfactory receptor activity"/>
    <property type="evidence" value="ECO:0007669"/>
    <property type="project" value="InterPro"/>
</dbReference>